<dbReference type="EMBL" id="JACDUS010000004">
    <property type="protein sequence ID" value="MBA2881417.1"/>
    <property type="molecule type" value="Genomic_DNA"/>
</dbReference>
<comment type="function">
    <text evidence="8">IGPS catalyzes the conversion of PRFAR and glutamine to IGP, AICAR and glutamate. The HisF subunit catalyzes the cyclization activity that produces IGP and AICAR from PRFAR using the ammonia provided by the HisH subunit.</text>
</comment>
<dbReference type="Gene3D" id="3.20.20.70">
    <property type="entry name" value="Aldolase class I"/>
    <property type="match status" value="1"/>
</dbReference>
<reference evidence="12 13" key="1">
    <citation type="submission" date="2020-07" db="EMBL/GenBank/DDBJ databases">
        <title>Genomic Encyclopedia of Type Strains, Phase IV (KMG-IV): sequencing the most valuable type-strain genomes for metagenomic binning, comparative biology and taxonomic classification.</title>
        <authorList>
            <person name="Goeker M."/>
        </authorList>
    </citation>
    <scope>NUCLEOTIDE SEQUENCE [LARGE SCALE GENOMIC DNA]</scope>
    <source>
        <strain evidence="12 13">DSM 17721</strain>
    </source>
</reference>
<dbReference type="GO" id="GO:0000107">
    <property type="term" value="F:imidazoleglycerol-phosphate synthase activity"/>
    <property type="evidence" value="ECO:0007669"/>
    <property type="project" value="InterPro"/>
</dbReference>
<organism evidence="12 13">
    <name type="scientific">Desulfosalsimonas propionicica</name>
    <dbReference type="NCBI Taxonomy" id="332175"/>
    <lineage>
        <taxon>Bacteria</taxon>
        <taxon>Pseudomonadati</taxon>
        <taxon>Thermodesulfobacteriota</taxon>
        <taxon>Desulfobacteria</taxon>
        <taxon>Desulfobacterales</taxon>
        <taxon>Desulfosalsimonadaceae</taxon>
        <taxon>Desulfosalsimonas</taxon>
    </lineage>
</organism>
<dbReference type="GO" id="GO:0016829">
    <property type="term" value="F:lyase activity"/>
    <property type="evidence" value="ECO:0007669"/>
    <property type="project" value="UniProtKB-KW"/>
</dbReference>
<comment type="caution">
    <text evidence="12">The sequence shown here is derived from an EMBL/GenBank/DDBJ whole genome shotgun (WGS) entry which is preliminary data.</text>
</comment>
<dbReference type="InterPro" id="IPR050064">
    <property type="entry name" value="IGPS_HisA/HisF"/>
</dbReference>
<dbReference type="UniPathway" id="UPA00031">
    <property type="reaction ID" value="UER00010"/>
</dbReference>
<evidence type="ECO:0000256" key="8">
    <source>
        <dbReference type="ARBA" id="ARBA00025475"/>
    </source>
</evidence>
<keyword evidence="7 12" id="KW-0456">Lyase</keyword>
<keyword evidence="6 11" id="KW-0368">Histidine biosynthesis</keyword>
<evidence type="ECO:0000256" key="6">
    <source>
        <dbReference type="ARBA" id="ARBA00023102"/>
    </source>
</evidence>
<dbReference type="InterPro" id="IPR004651">
    <property type="entry name" value="HisF"/>
</dbReference>
<comment type="subunit">
    <text evidence="3">Heterodimer of HisH and HisF.</text>
</comment>
<sequence length="254" mass="26712">MDETISIMPCLDMQNGRVVKGVHFVDIRDAGDPVECARAYCRAGADELALLDITATVEGRATMLDVVRGVAEVTTVPFTVGGGVSDVKSAEQILNAGADKVSTSSAAFRKPELIPEMVRAFGADKVTVAIDVDQNPAMTSGYEVYVDGGRTATGADAVEWARCVEGYGVPVILPTSKAGDGSRTGYDLPVIRAMKQAVSAKIVASGGAGEMRHFHDAVKAGATVLLAASVFHFGIIDIRELKTWLQKQGVAVQL</sequence>
<comment type="pathway">
    <text evidence="1">Amino-acid biosynthesis; L-histidine biosynthesis; L-histidine from 5-phospho-alpha-D-ribose 1-diphosphate: step 5/9.</text>
</comment>
<proteinExistence type="inferred from homology"/>
<dbReference type="GO" id="GO:0000105">
    <property type="term" value="P:L-histidine biosynthetic process"/>
    <property type="evidence" value="ECO:0007669"/>
    <property type="project" value="UniProtKB-UniPathway"/>
</dbReference>
<dbReference type="EC" id="4.3.2.10" evidence="4"/>
<dbReference type="SUPFAM" id="SSF51366">
    <property type="entry name" value="Ribulose-phoshate binding barrel"/>
    <property type="match status" value="1"/>
</dbReference>
<dbReference type="CDD" id="cd04731">
    <property type="entry name" value="HisF"/>
    <property type="match status" value="1"/>
</dbReference>
<comment type="similarity">
    <text evidence="2 11">Belongs to the HisA/HisF family.</text>
</comment>
<evidence type="ECO:0000256" key="7">
    <source>
        <dbReference type="ARBA" id="ARBA00023239"/>
    </source>
</evidence>
<dbReference type="Pfam" id="PF00977">
    <property type="entry name" value="His_biosynth"/>
    <property type="match status" value="1"/>
</dbReference>
<evidence type="ECO:0000256" key="3">
    <source>
        <dbReference type="ARBA" id="ARBA00011152"/>
    </source>
</evidence>
<comment type="catalytic activity">
    <reaction evidence="10">
        <text>5-[(5-phospho-1-deoxy-D-ribulos-1-ylimino)methylamino]-1-(5-phospho-beta-D-ribosyl)imidazole-4-carboxamide + L-glutamine = D-erythro-1-(imidazol-4-yl)glycerol 3-phosphate + 5-amino-1-(5-phospho-beta-D-ribosyl)imidazole-4-carboxamide + L-glutamate + H(+)</text>
        <dbReference type="Rhea" id="RHEA:24793"/>
        <dbReference type="ChEBI" id="CHEBI:15378"/>
        <dbReference type="ChEBI" id="CHEBI:29985"/>
        <dbReference type="ChEBI" id="CHEBI:58278"/>
        <dbReference type="ChEBI" id="CHEBI:58359"/>
        <dbReference type="ChEBI" id="CHEBI:58475"/>
        <dbReference type="ChEBI" id="CHEBI:58525"/>
        <dbReference type="EC" id="4.3.2.10"/>
    </reaction>
</comment>
<dbReference type="AlphaFoldDB" id="A0A7W0HKN9"/>
<evidence type="ECO:0000256" key="2">
    <source>
        <dbReference type="ARBA" id="ARBA00009667"/>
    </source>
</evidence>
<evidence type="ECO:0000256" key="1">
    <source>
        <dbReference type="ARBA" id="ARBA00005091"/>
    </source>
</evidence>
<name>A0A7W0HKN9_9BACT</name>
<keyword evidence="5 11" id="KW-0028">Amino-acid biosynthesis</keyword>
<dbReference type="RefSeq" id="WP_181551079.1">
    <property type="nucleotide sequence ID" value="NZ_JACDUS010000004.1"/>
</dbReference>
<dbReference type="PANTHER" id="PTHR21235:SF2">
    <property type="entry name" value="IMIDAZOLE GLYCEROL PHOSPHATE SYNTHASE HISHF"/>
    <property type="match status" value="1"/>
</dbReference>
<evidence type="ECO:0000256" key="10">
    <source>
        <dbReference type="ARBA" id="ARBA00047838"/>
    </source>
</evidence>
<gene>
    <name evidence="12" type="ORF">HNR65_001744</name>
</gene>
<dbReference type="InterPro" id="IPR011060">
    <property type="entry name" value="RibuloseP-bd_barrel"/>
</dbReference>
<evidence type="ECO:0000256" key="9">
    <source>
        <dbReference type="ARBA" id="ARBA00030264"/>
    </source>
</evidence>
<evidence type="ECO:0000313" key="12">
    <source>
        <dbReference type="EMBL" id="MBA2881417.1"/>
    </source>
</evidence>
<evidence type="ECO:0000256" key="5">
    <source>
        <dbReference type="ARBA" id="ARBA00022605"/>
    </source>
</evidence>
<evidence type="ECO:0000256" key="4">
    <source>
        <dbReference type="ARBA" id="ARBA00012809"/>
    </source>
</evidence>
<dbReference type="InterPro" id="IPR013785">
    <property type="entry name" value="Aldolase_TIM"/>
</dbReference>
<dbReference type="InterPro" id="IPR006062">
    <property type="entry name" value="His_biosynth"/>
</dbReference>
<dbReference type="PANTHER" id="PTHR21235">
    <property type="entry name" value="IMIDAZOLE GLYCEROL PHOSPHATE SYNTHASE SUBUNIT HISF/H IGP SYNTHASE SUBUNIT HISF/H"/>
    <property type="match status" value="1"/>
</dbReference>
<evidence type="ECO:0000256" key="11">
    <source>
        <dbReference type="RuleBase" id="RU003657"/>
    </source>
</evidence>
<keyword evidence="13" id="KW-1185">Reference proteome</keyword>
<accession>A0A7W0HKN9</accession>
<evidence type="ECO:0000313" key="13">
    <source>
        <dbReference type="Proteomes" id="UP000525298"/>
    </source>
</evidence>
<protein>
    <recommendedName>
        <fullName evidence="4">imidazole glycerol-phosphate synthase</fullName>
        <ecNumber evidence="4">4.3.2.10</ecNumber>
    </recommendedName>
    <alternativeName>
        <fullName evidence="9">IGP synthase cyclase subunit</fullName>
    </alternativeName>
</protein>
<dbReference type="Proteomes" id="UP000525298">
    <property type="component" value="Unassembled WGS sequence"/>
</dbReference>